<dbReference type="EMBL" id="LR796144">
    <property type="protein sequence ID" value="CAB4121235.1"/>
    <property type="molecule type" value="Genomic_DNA"/>
</dbReference>
<evidence type="ECO:0000313" key="1">
    <source>
        <dbReference type="EMBL" id="CAB4121235.1"/>
    </source>
</evidence>
<protein>
    <submittedName>
        <fullName evidence="2">Uncharacterized protein</fullName>
    </submittedName>
</protein>
<gene>
    <name evidence="2" type="ORF">UFOVP154_55</name>
    <name evidence="1" type="ORF">UFOVP8_40</name>
</gene>
<evidence type="ECO:0000313" key="2">
    <source>
        <dbReference type="EMBL" id="CAB5170895.1"/>
    </source>
</evidence>
<proteinExistence type="predicted"/>
<name>A0A6J7WC60_9CAUD</name>
<accession>A0A6J7WC60</accession>
<organism evidence="2">
    <name type="scientific">uncultured Caudovirales phage</name>
    <dbReference type="NCBI Taxonomy" id="2100421"/>
    <lineage>
        <taxon>Viruses</taxon>
        <taxon>Duplodnaviria</taxon>
        <taxon>Heunggongvirae</taxon>
        <taxon>Uroviricota</taxon>
        <taxon>Caudoviricetes</taxon>
        <taxon>Peduoviridae</taxon>
        <taxon>Maltschvirus</taxon>
        <taxon>Maltschvirus maltsch</taxon>
    </lineage>
</organism>
<reference evidence="2" key="1">
    <citation type="submission" date="2020-05" db="EMBL/GenBank/DDBJ databases">
        <authorList>
            <person name="Chiriac C."/>
            <person name="Salcher M."/>
            <person name="Ghai R."/>
            <person name="Kavagutti S V."/>
        </authorList>
    </citation>
    <scope>NUCLEOTIDE SEQUENCE</scope>
</reference>
<dbReference type="EMBL" id="LR798202">
    <property type="protein sequence ID" value="CAB5170895.1"/>
    <property type="molecule type" value="Genomic_DNA"/>
</dbReference>
<sequence>MSAALVQTVLATGTNSTSSVGMSVTVSAGNALIVFVGGGSGQSVSGVSGGSNSYGAQTSTTNTAHAYKVSSFVAVGIAGGTYTVTGTFSGATNYPWIMCVEVSGADTAGPYGSVYSPSPSSTANDGIETTSSTNTRKGLMFGLIFGADSSTAGTSFVVDTFGTDMGLPGTGYVEDWATECRYLSSTGSVIPATWKNTNSANNIAAIMQMLYDTVAAASASPNYYQRLLRNTNV</sequence>